<protein>
    <recommendedName>
        <fullName evidence="3">Carboxylic ester hydrolase</fullName>
        <ecNumber evidence="3">3.1.1.-</ecNumber>
    </recommendedName>
</protein>
<evidence type="ECO:0000259" key="4">
    <source>
        <dbReference type="Pfam" id="PF00135"/>
    </source>
</evidence>
<dbReference type="InterPro" id="IPR050654">
    <property type="entry name" value="AChE-related_enzymes"/>
</dbReference>
<dbReference type="AlphaFoldDB" id="A0A2J6R1Z8"/>
<dbReference type="InterPro" id="IPR019826">
    <property type="entry name" value="Carboxylesterase_B_AS"/>
</dbReference>
<keyword evidence="2 3" id="KW-0378">Hydrolase</keyword>
<dbReference type="STRING" id="1149755.A0A2J6R1Z8"/>
<evidence type="ECO:0000256" key="2">
    <source>
        <dbReference type="ARBA" id="ARBA00022801"/>
    </source>
</evidence>
<dbReference type="PANTHER" id="PTHR43918:SF4">
    <property type="entry name" value="CARBOXYLIC ESTER HYDROLASE"/>
    <property type="match status" value="1"/>
</dbReference>
<dbReference type="InterPro" id="IPR029058">
    <property type="entry name" value="AB_hydrolase_fold"/>
</dbReference>
<comment type="similarity">
    <text evidence="1 3">Belongs to the type-B carboxylesterase/lipase family.</text>
</comment>
<evidence type="ECO:0000256" key="1">
    <source>
        <dbReference type="ARBA" id="ARBA00005964"/>
    </source>
</evidence>
<feature type="signal peptide" evidence="3">
    <location>
        <begin position="1"/>
        <end position="17"/>
    </location>
</feature>
<dbReference type="EC" id="3.1.1.-" evidence="3"/>
<dbReference type="Pfam" id="PF00135">
    <property type="entry name" value="COesterase"/>
    <property type="match status" value="1"/>
</dbReference>
<sequence>MKKSILVQLLIIQAISAASVATQQYVHTQNGVVKGHNAPNVSTVFEYLGLPYAQAPVGSLRFAPPKQYECQDQTVVYDAATWPDDCPQTDSKPVAYPLATPQELRIIANFANENGNPQSEDCLYLNVWSKKSSKTSKPVIVFFYGGRYSIGATHTPFYNGQYLANSQDVVVVTVNFRLNIFGFPGAPGQSQNLGLQDQRLAVEWVRENIEAFGGDSQKIILIGQSSGSVAVDFWSYAYVEDPIVSGIVSHSGNVFSFPINTPELSYQNWYNASANLGCGDSGDVLACMRNQTFPDILAAAAKVLPPPASSQARSQPVFQPMTDNVTVFTDYYERSSSGRFAKVPYILGNNENEAGYYKIAAFAKGVTLSDAEWDAFNRQCFSCANALEAKNRAQFVPTFLFRYFGDWDNLRLYPTSGAYHGSDLEMVFGASADVSGLPNSANENTTIALVQKAWAAFAQDPVDGLTNVMRWPRYVPDRNTTIALAQNNTPTAILVSPSQFDSNCSSFQPTYEAT</sequence>
<dbReference type="Gene3D" id="3.40.50.1820">
    <property type="entry name" value="alpha/beta hydrolase"/>
    <property type="match status" value="2"/>
</dbReference>
<dbReference type="PANTHER" id="PTHR43918">
    <property type="entry name" value="ACETYLCHOLINESTERASE"/>
    <property type="match status" value="1"/>
</dbReference>
<dbReference type="Proteomes" id="UP000235786">
    <property type="component" value="Unassembled WGS sequence"/>
</dbReference>
<evidence type="ECO:0000256" key="3">
    <source>
        <dbReference type="RuleBase" id="RU361235"/>
    </source>
</evidence>
<name>A0A2J6R1Z8_HYAVF</name>
<dbReference type="PROSITE" id="PS00122">
    <property type="entry name" value="CARBOXYLESTERASE_B_1"/>
    <property type="match status" value="1"/>
</dbReference>
<reference evidence="5 6" key="1">
    <citation type="submission" date="2016-04" db="EMBL/GenBank/DDBJ databases">
        <title>A degradative enzymes factory behind the ericoid mycorrhizal symbiosis.</title>
        <authorList>
            <consortium name="DOE Joint Genome Institute"/>
            <person name="Martino E."/>
            <person name="Morin E."/>
            <person name="Grelet G."/>
            <person name="Kuo A."/>
            <person name="Kohler A."/>
            <person name="Daghino S."/>
            <person name="Barry K."/>
            <person name="Choi C."/>
            <person name="Cichocki N."/>
            <person name="Clum A."/>
            <person name="Copeland A."/>
            <person name="Hainaut M."/>
            <person name="Haridas S."/>
            <person name="Labutti K."/>
            <person name="Lindquist E."/>
            <person name="Lipzen A."/>
            <person name="Khouja H.-R."/>
            <person name="Murat C."/>
            <person name="Ohm R."/>
            <person name="Olson A."/>
            <person name="Spatafora J."/>
            <person name="Veneault-Fourrey C."/>
            <person name="Henrissat B."/>
            <person name="Grigoriev I."/>
            <person name="Martin F."/>
            <person name="Perotto S."/>
        </authorList>
    </citation>
    <scope>NUCLEOTIDE SEQUENCE [LARGE SCALE GENOMIC DNA]</scope>
    <source>
        <strain evidence="5 6">F</strain>
    </source>
</reference>
<feature type="domain" description="Carboxylesterase type B" evidence="4">
    <location>
        <begin position="23"/>
        <end position="404"/>
    </location>
</feature>
<dbReference type="InterPro" id="IPR002018">
    <property type="entry name" value="CarbesteraseB"/>
</dbReference>
<dbReference type="SUPFAM" id="SSF53474">
    <property type="entry name" value="alpha/beta-Hydrolases"/>
    <property type="match status" value="1"/>
</dbReference>
<keyword evidence="3" id="KW-0732">Signal</keyword>
<accession>A0A2J6R1Z8</accession>
<organism evidence="5 6">
    <name type="scientific">Hyaloscypha variabilis (strain UAMH 11265 / GT02V1 / F)</name>
    <name type="common">Meliniomyces variabilis</name>
    <dbReference type="NCBI Taxonomy" id="1149755"/>
    <lineage>
        <taxon>Eukaryota</taxon>
        <taxon>Fungi</taxon>
        <taxon>Dikarya</taxon>
        <taxon>Ascomycota</taxon>
        <taxon>Pezizomycotina</taxon>
        <taxon>Leotiomycetes</taxon>
        <taxon>Helotiales</taxon>
        <taxon>Hyaloscyphaceae</taxon>
        <taxon>Hyaloscypha</taxon>
        <taxon>Hyaloscypha variabilis</taxon>
    </lineage>
</organism>
<dbReference type="GO" id="GO:0052689">
    <property type="term" value="F:carboxylic ester hydrolase activity"/>
    <property type="evidence" value="ECO:0007669"/>
    <property type="project" value="TreeGrafter"/>
</dbReference>
<feature type="chain" id="PRO_5014209508" description="Carboxylic ester hydrolase" evidence="3">
    <location>
        <begin position="18"/>
        <end position="514"/>
    </location>
</feature>
<dbReference type="EMBL" id="KZ613959">
    <property type="protein sequence ID" value="PMD32499.1"/>
    <property type="molecule type" value="Genomic_DNA"/>
</dbReference>
<evidence type="ECO:0000313" key="6">
    <source>
        <dbReference type="Proteomes" id="UP000235786"/>
    </source>
</evidence>
<dbReference type="OrthoDB" id="408631at2759"/>
<proteinExistence type="inferred from homology"/>
<evidence type="ECO:0000313" key="5">
    <source>
        <dbReference type="EMBL" id="PMD32499.1"/>
    </source>
</evidence>
<gene>
    <name evidence="5" type="ORF">L207DRAFT_640257</name>
</gene>
<keyword evidence="6" id="KW-1185">Reference proteome</keyword>